<accession>A0ABM8V9G8</accession>
<dbReference type="PANTHER" id="PTHR14969:SF62">
    <property type="entry name" value="DECAPRENYLPHOSPHORYL-5-PHOSPHORIBOSE PHOSPHATASE RV3807C-RELATED"/>
    <property type="match status" value="1"/>
</dbReference>
<dbReference type="SUPFAM" id="SSF48317">
    <property type="entry name" value="Acid phosphatase/Vanadium-dependent haloperoxidase"/>
    <property type="match status" value="1"/>
</dbReference>
<proteinExistence type="predicted"/>
<dbReference type="PANTHER" id="PTHR14969">
    <property type="entry name" value="SPHINGOSINE-1-PHOSPHATE PHOSPHOHYDROLASE"/>
    <property type="match status" value="1"/>
</dbReference>
<dbReference type="InterPro" id="IPR000326">
    <property type="entry name" value="PAP2/HPO"/>
</dbReference>
<comment type="subcellular location">
    <subcellularLocation>
        <location evidence="1">Cell membrane</location>
        <topology evidence="1">Multi-pass membrane protein</topology>
    </subcellularLocation>
</comment>
<dbReference type="Gene3D" id="1.20.144.10">
    <property type="entry name" value="Phosphatidic acid phosphatase type 2/haloperoxidase"/>
    <property type="match status" value="1"/>
</dbReference>
<dbReference type="InterPro" id="IPR036938">
    <property type="entry name" value="PAP2/HPO_sf"/>
</dbReference>
<dbReference type="EMBL" id="CAJRAY010000106">
    <property type="protein sequence ID" value="CAG5093550.1"/>
    <property type="molecule type" value="Genomic_DNA"/>
</dbReference>
<organism evidence="9 10">
    <name type="scientific">Thermobacillus xylanilyticus</name>
    <dbReference type="NCBI Taxonomy" id="76633"/>
    <lineage>
        <taxon>Bacteria</taxon>
        <taxon>Bacillati</taxon>
        <taxon>Bacillota</taxon>
        <taxon>Bacilli</taxon>
        <taxon>Bacillales</taxon>
        <taxon>Paenibacillaceae</taxon>
        <taxon>Thermobacillus</taxon>
    </lineage>
</organism>
<feature type="transmembrane region" description="Helical" evidence="7">
    <location>
        <begin position="42"/>
        <end position="67"/>
    </location>
</feature>
<gene>
    <name evidence="9" type="primary">txxe3544-pgpB1</name>
    <name evidence="9" type="ORF">TXXE_19885</name>
</gene>
<evidence type="ECO:0000313" key="10">
    <source>
        <dbReference type="Proteomes" id="UP000681526"/>
    </source>
</evidence>
<evidence type="ECO:0000259" key="8">
    <source>
        <dbReference type="SMART" id="SM00014"/>
    </source>
</evidence>
<protein>
    <submittedName>
        <fullName evidence="9">Phosphoesterase PA-phosphatase related protein, PAP2 family protein</fullName>
        <ecNumber evidence="9">3.1.3.27</ecNumber>
    </submittedName>
</protein>
<keyword evidence="2" id="KW-1003">Cell membrane</keyword>
<keyword evidence="10" id="KW-1185">Reference proteome</keyword>
<keyword evidence="6 7" id="KW-0472">Membrane</keyword>
<evidence type="ECO:0000313" key="9">
    <source>
        <dbReference type="EMBL" id="CAG5093550.1"/>
    </source>
</evidence>
<feature type="transmembrane region" description="Helical" evidence="7">
    <location>
        <begin position="146"/>
        <end position="167"/>
    </location>
</feature>
<evidence type="ECO:0000256" key="7">
    <source>
        <dbReference type="SAM" id="Phobius"/>
    </source>
</evidence>
<name>A0ABM8V9G8_THEXY</name>
<dbReference type="GO" id="GO:0008962">
    <property type="term" value="F:phosphatidylglycerophosphatase activity"/>
    <property type="evidence" value="ECO:0007669"/>
    <property type="project" value="UniProtKB-EC"/>
</dbReference>
<sequence length="195" mass="21231">MKRGWKEAAGKLRAWLIAKEKRLVLWANNRHLDRGLKKLLGVWLRTITHAGGAVFTLAVSLTAALFAPAPWNAAGWQSLTAVTISHVPVYIMKRKFRRLRPYQALKEIVTGTKKPLTDPSFPSGHTTAIFAFVIPFLAADAQMLPLLLPAGLIVMASVGWSRIYLGLHYPSDVAAGALIGAVTALVVTSVGWMPV</sequence>
<keyword evidence="3 7" id="KW-0812">Transmembrane</keyword>
<dbReference type="RefSeq" id="WP_213487070.1">
    <property type="nucleotide sequence ID" value="NZ_CAJRAY010000106.1"/>
</dbReference>
<feature type="domain" description="Phosphatidic acid phosphatase type 2/haloperoxidase" evidence="8">
    <location>
        <begin position="73"/>
        <end position="188"/>
    </location>
</feature>
<keyword evidence="5 7" id="KW-1133">Transmembrane helix</keyword>
<evidence type="ECO:0000256" key="5">
    <source>
        <dbReference type="ARBA" id="ARBA00022989"/>
    </source>
</evidence>
<keyword evidence="4 9" id="KW-0378">Hydrolase</keyword>
<comment type="caution">
    <text evidence="9">The sequence shown here is derived from an EMBL/GenBank/DDBJ whole genome shotgun (WGS) entry which is preliminary data.</text>
</comment>
<dbReference type="SMART" id="SM00014">
    <property type="entry name" value="acidPPc"/>
    <property type="match status" value="1"/>
</dbReference>
<dbReference type="EC" id="3.1.3.27" evidence="9"/>
<evidence type="ECO:0000256" key="1">
    <source>
        <dbReference type="ARBA" id="ARBA00004651"/>
    </source>
</evidence>
<feature type="transmembrane region" description="Helical" evidence="7">
    <location>
        <begin position="73"/>
        <end position="92"/>
    </location>
</feature>
<evidence type="ECO:0000256" key="2">
    <source>
        <dbReference type="ARBA" id="ARBA00022475"/>
    </source>
</evidence>
<dbReference type="Proteomes" id="UP000681526">
    <property type="component" value="Unassembled WGS sequence"/>
</dbReference>
<evidence type="ECO:0000256" key="4">
    <source>
        <dbReference type="ARBA" id="ARBA00022801"/>
    </source>
</evidence>
<reference evidence="9 10" key="1">
    <citation type="submission" date="2021-04" db="EMBL/GenBank/DDBJ databases">
        <authorList>
            <person name="Rakotoarivonina H."/>
        </authorList>
    </citation>
    <scope>NUCLEOTIDE SEQUENCE [LARGE SCALE GENOMIC DNA]</scope>
    <source>
        <strain evidence="9 10">XE</strain>
    </source>
</reference>
<dbReference type="CDD" id="cd01610">
    <property type="entry name" value="PAP2_like"/>
    <property type="match status" value="1"/>
</dbReference>
<feature type="transmembrane region" description="Helical" evidence="7">
    <location>
        <begin position="173"/>
        <end position="193"/>
    </location>
</feature>
<dbReference type="Pfam" id="PF01569">
    <property type="entry name" value="PAP2"/>
    <property type="match status" value="1"/>
</dbReference>
<evidence type="ECO:0000256" key="3">
    <source>
        <dbReference type="ARBA" id="ARBA00022692"/>
    </source>
</evidence>
<evidence type="ECO:0000256" key="6">
    <source>
        <dbReference type="ARBA" id="ARBA00023136"/>
    </source>
</evidence>